<keyword evidence="3" id="KW-1185">Reference proteome</keyword>
<proteinExistence type="predicted"/>
<name>A0A437PSE3_9ACTN</name>
<dbReference type="OrthoDB" id="6717945at2"/>
<feature type="compositionally biased region" description="Low complexity" evidence="1">
    <location>
        <begin position="164"/>
        <end position="180"/>
    </location>
</feature>
<comment type="caution">
    <text evidence="2">The sequence shown here is derived from an EMBL/GenBank/DDBJ whole genome shotgun (WGS) entry which is preliminary data.</text>
</comment>
<organism evidence="2 3">
    <name type="scientific">Streptomyces antnestii</name>
    <dbReference type="NCBI Taxonomy" id="2494256"/>
    <lineage>
        <taxon>Bacteria</taxon>
        <taxon>Bacillati</taxon>
        <taxon>Actinomycetota</taxon>
        <taxon>Actinomycetes</taxon>
        <taxon>Kitasatosporales</taxon>
        <taxon>Streptomycetaceae</taxon>
        <taxon>Streptomyces</taxon>
    </lineage>
</organism>
<gene>
    <name evidence="2" type="ORF">EOT10_12930</name>
</gene>
<dbReference type="AlphaFoldDB" id="A0A437PSE3"/>
<evidence type="ECO:0000313" key="2">
    <source>
        <dbReference type="EMBL" id="RVU25172.1"/>
    </source>
</evidence>
<evidence type="ECO:0000256" key="1">
    <source>
        <dbReference type="SAM" id="MobiDB-lite"/>
    </source>
</evidence>
<dbReference type="EMBL" id="RZYA01000005">
    <property type="protein sequence ID" value="RVU25172.1"/>
    <property type="molecule type" value="Genomic_DNA"/>
</dbReference>
<dbReference type="RefSeq" id="WP_127828307.1">
    <property type="nucleotide sequence ID" value="NZ_RZYA01000005.1"/>
</dbReference>
<feature type="region of interest" description="Disordered" evidence="1">
    <location>
        <begin position="161"/>
        <end position="180"/>
    </location>
</feature>
<protein>
    <submittedName>
        <fullName evidence="2">Uncharacterized protein</fullName>
    </submittedName>
</protein>
<evidence type="ECO:0000313" key="3">
    <source>
        <dbReference type="Proteomes" id="UP000283128"/>
    </source>
</evidence>
<sequence>MPWTTPGLSWMRVALFAALALCAVLVGVVACGGGGGHAPRQVGRLLETADEEGHRYRQIDQQDAPEVGVEVTTDTGKGWDVRLALRRFSFSPARTAPGSAVAGHGYAQLYLDGRPVARLRADGYRLPLTRVTRGTHHVTARLYADDRTVWAVEGRPVEATADLTASGADTTPDATGTGSK</sequence>
<accession>A0A437PSE3</accession>
<reference evidence="2 3" key="1">
    <citation type="submission" date="2019-01" db="EMBL/GenBank/DDBJ databases">
        <title>Genome sequences of Streptomyces and Rhizobium isolates collected from root and soil.</title>
        <authorList>
            <person name="Chhettri S."/>
            <person name="Sevigny J.L."/>
            <person name="Sen A."/>
            <person name="Ennis N."/>
            <person name="Tisa L."/>
        </authorList>
    </citation>
    <scope>NUCLEOTIDE SEQUENCE [LARGE SCALE GENOMIC DNA]</scope>
    <source>
        <strain evidence="2 3">San01</strain>
    </source>
</reference>
<dbReference type="Proteomes" id="UP000283128">
    <property type="component" value="Unassembled WGS sequence"/>
</dbReference>